<dbReference type="SUPFAM" id="SSF53850">
    <property type="entry name" value="Periplasmic binding protein-like II"/>
    <property type="match status" value="1"/>
</dbReference>
<organism evidence="4 5">
    <name type="scientific">Zooshikella harenae</name>
    <dbReference type="NCBI Taxonomy" id="2827238"/>
    <lineage>
        <taxon>Bacteria</taxon>
        <taxon>Pseudomonadati</taxon>
        <taxon>Pseudomonadota</taxon>
        <taxon>Gammaproteobacteria</taxon>
        <taxon>Oceanospirillales</taxon>
        <taxon>Zooshikellaceae</taxon>
        <taxon>Zooshikella</taxon>
    </lineage>
</organism>
<dbReference type="Gene3D" id="3.40.190.10">
    <property type="entry name" value="Periplasmic binding protein-like II"/>
    <property type="match status" value="2"/>
</dbReference>
<evidence type="ECO:0000313" key="4">
    <source>
        <dbReference type="EMBL" id="MBU2712922.1"/>
    </source>
</evidence>
<gene>
    <name evidence="4" type="ORF">KCG35_17780</name>
</gene>
<dbReference type="RefSeq" id="WP_215821144.1">
    <property type="nucleotide sequence ID" value="NZ_JAGSOY010000054.1"/>
</dbReference>
<reference evidence="4 5" key="1">
    <citation type="submission" date="2021-04" db="EMBL/GenBank/DDBJ databases">
        <authorList>
            <person name="Pira H."/>
            <person name="Risdian C."/>
            <person name="Wink J."/>
        </authorList>
    </citation>
    <scope>NUCLEOTIDE SEQUENCE [LARGE SCALE GENOMIC DNA]</scope>
    <source>
        <strain evidence="4 5">WH53</strain>
    </source>
</reference>
<name>A0ABS5ZFS7_9GAMM</name>
<dbReference type="InterPro" id="IPR001638">
    <property type="entry name" value="Solute-binding_3/MltF_N"/>
</dbReference>
<dbReference type="Pfam" id="PF00497">
    <property type="entry name" value="SBP_bac_3"/>
    <property type="match status" value="1"/>
</dbReference>
<evidence type="ECO:0000259" key="3">
    <source>
        <dbReference type="Pfam" id="PF00497"/>
    </source>
</evidence>
<dbReference type="PANTHER" id="PTHR35936:SF25">
    <property type="entry name" value="ABC TRANSPORTER SUBSTRATE-BINDING PROTEIN"/>
    <property type="match status" value="1"/>
</dbReference>
<evidence type="ECO:0000313" key="5">
    <source>
        <dbReference type="Proteomes" id="UP000690515"/>
    </source>
</evidence>
<dbReference type="Proteomes" id="UP000690515">
    <property type="component" value="Unassembled WGS sequence"/>
</dbReference>
<keyword evidence="2" id="KW-0732">Signal</keyword>
<feature type="domain" description="Solute-binding protein family 3/N-terminal" evidence="3">
    <location>
        <begin position="41"/>
        <end position="250"/>
    </location>
</feature>
<comment type="similarity">
    <text evidence="1">Belongs to the bacterial solute-binding protein 3 family.</text>
</comment>
<protein>
    <submittedName>
        <fullName evidence="4">Transporter substrate-binding domain-containing protein</fullName>
    </submittedName>
</protein>
<evidence type="ECO:0000256" key="2">
    <source>
        <dbReference type="ARBA" id="ARBA00022729"/>
    </source>
</evidence>
<comment type="caution">
    <text evidence="4">The sequence shown here is derived from an EMBL/GenBank/DDBJ whole genome shotgun (WGS) entry which is preliminary data.</text>
</comment>
<dbReference type="PANTHER" id="PTHR35936">
    <property type="entry name" value="MEMBRANE-BOUND LYTIC MUREIN TRANSGLYCOSYLASE F"/>
    <property type="match status" value="1"/>
</dbReference>
<proteinExistence type="inferred from homology"/>
<dbReference type="EMBL" id="JAGSOY010000054">
    <property type="protein sequence ID" value="MBU2712922.1"/>
    <property type="molecule type" value="Genomic_DNA"/>
</dbReference>
<accession>A0ABS5ZFS7</accession>
<sequence>MKIHIILAIFFSTFLSLNVAAKEEISIAIGEWLPFISKELPHYGVVPHILTTIFSAKNINIKYGFYPWKRSYLYVQSGKWHASALWGKTKERLNDCYFSDIVYTGELVLFHLKDTPIIWQGDPDKLYQLKGLHIGIPMESAKAKLLVKAEQAKFINFVTGTDKISTFRMLIAKRFEALDENKDVGLHIIHSQLNTEYQDEITHTKPYERWNYHLIFSKKIEQKKSFLKIFNEGLKELKSTGQYQQLWNDFYKGKYN</sequence>
<evidence type="ECO:0000256" key="1">
    <source>
        <dbReference type="ARBA" id="ARBA00010333"/>
    </source>
</evidence>
<keyword evidence="5" id="KW-1185">Reference proteome</keyword>